<accession>A0ABQ5EZF5</accession>
<dbReference type="Proteomes" id="UP001151760">
    <property type="component" value="Unassembled WGS sequence"/>
</dbReference>
<reference evidence="1" key="2">
    <citation type="submission" date="2022-01" db="EMBL/GenBank/DDBJ databases">
        <authorList>
            <person name="Yamashiro T."/>
            <person name="Shiraishi A."/>
            <person name="Satake H."/>
            <person name="Nakayama K."/>
        </authorList>
    </citation>
    <scope>NUCLEOTIDE SEQUENCE</scope>
</reference>
<name>A0ABQ5EZF5_9ASTR</name>
<dbReference type="EMBL" id="BQNB010016820">
    <property type="protein sequence ID" value="GJT56168.1"/>
    <property type="molecule type" value="Genomic_DNA"/>
</dbReference>
<gene>
    <name evidence="1" type="ORF">Tco_0991222</name>
</gene>
<sequence>MSPRTIMSTKVPTTEMIELESLFGPLFDEYFDGVNQVVSKSSAVTTADASDKRQQQPDSTLSASNLETTVISDGNFDLDCIQQISKGKQFGFYNKRFLSKEDLKGTHIEHGFKRAFMSLFGQYANTFTSTMLLNVDQLQKQIDKDEFQKDESMAAFWVVNNQFQKFIDSQFTLDYDSQMTYKYFIEYTGIDVKHFKDTPLQHMSNVKKFVAERTRHPRQYDRRLNKWQLHTQENKIDTGEAVDDALVVT</sequence>
<proteinExistence type="predicted"/>
<evidence type="ECO:0000313" key="1">
    <source>
        <dbReference type="EMBL" id="GJT56168.1"/>
    </source>
</evidence>
<reference evidence="1" key="1">
    <citation type="journal article" date="2022" name="Int. J. Mol. Sci.">
        <title>Draft Genome of Tanacetum Coccineum: Genomic Comparison of Closely Related Tanacetum-Family Plants.</title>
        <authorList>
            <person name="Yamashiro T."/>
            <person name="Shiraishi A."/>
            <person name="Nakayama K."/>
            <person name="Satake H."/>
        </authorList>
    </citation>
    <scope>NUCLEOTIDE SEQUENCE</scope>
</reference>
<organism evidence="1 2">
    <name type="scientific">Tanacetum coccineum</name>
    <dbReference type="NCBI Taxonomy" id="301880"/>
    <lineage>
        <taxon>Eukaryota</taxon>
        <taxon>Viridiplantae</taxon>
        <taxon>Streptophyta</taxon>
        <taxon>Embryophyta</taxon>
        <taxon>Tracheophyta</taxon>
        <taxon>Spermatophyta</taxon>
        <taxon>Magnoliopsida</taxon>
        <taxon>eudicotyledons</taxon>
        <taxon>Gunneridae</taxon>
        <taxon>Pentapetalae</taxon>
        <taxon>asterids</taxon>
        <taxon>campanulids</taxon>
        <taxon>Asterales</taxon>
        <taxon>Asteraceae</taxon>
        <taxon>Asteroideae</taxon>
        <taxon>Anthemideae</taxon>
        <taxon>Anthemidinae</taxon>
        <taxon>Tanacetum</taxon>
    </lineage>
</organism>
<keyword evidence="2" id="KW-1185">Reference proteome</keyword>
<comment type="caution">
    <text evidence="1">The sequence shown here is derived from an EMBL/GenBank/DDBJ whole genome shotgun (WGS) entry which is preliminary data.</text>
</comment>
<evidence type="ECO:0000313" key="2">
    <source>
        <dbReference type="Proteomes" id="UP001151760"/>
    </source>
</evidence>
<protein>
    <submittedName>
        <fullName evidence="1">Uncharacterized protein</fullName>
    </submittedName>
</protein>